<dbReference type="EMBL" id="AWEZ01000044">
    <property type="protein sequence ID" value="ERL08460.1"/>
    <property type="molecule type" value="Genomic_DNA"/>
</dbReference>
<accession>U2TPU7</accession>
<comment type="caution">
    <text evidence="1">The sequence shown here is derived from an EMBL/GenBank/DDBJ whole genome shotgun (WGS) entry which is preliminary data.</text>
</comment>
<dbReference type="Proteomes" id="UP000016638">
    <property type="component" value="Unassembled WGS sequence"/>
</dbReference>
<evidence type="ECO:0000313" key="1">
    <source>
        <dbReference type="EMBL" id="ERL08460.1"/>
    </source>
</evidence>
<dbReference type="STRING" id="1125712.HMPREF1316_1965"/>
<dbReference type="AlphaFoldDB" id="U2TPU7"/>
<dbReference type="RefSeq" id="WP_021725963.1">
    <property type="nucleotide sequence ID" value="NZ_AWEZ01000044.1"/>
</dbReference>
<keyword evidence="2" id="KW-1185">Reference proteome</keyword>
<sequence length="191" mass="20625">MIVKTYYQDGCTDTFDTANLTDASMYRGNVITNWSLDLSGAMREGGMLLLSMRWYPAPGQDAPAEPEGLPIAHRRDGLCVVVANSEDVPQLSMVTVDGELALLRVGDGLVDCNRLAWASRIADGLPTQAVSAHRTLSVLVSDGTDGIDVEAEVCRLMGFDPATYALVEEVSEIAYTDRADIDDRLGEDPPT</sequence>
<protein>
    <submittedName>
        <fullName evidence="1">Uncharacterized protein</fullName>
    </submittedName>
</protein>
<gene>
    <name evidence="1" type="ORF">HMPREF1316_1965</name>
</gene>
<name>U2TPU7_9ACTN</name>
<organism evidence="1 2">
    <name type="scientific">Olsenella profusa F0195</name>
    <dbReference type="NCBI Taxonomy" id="1125712"/>
    <lineage>
        <taxon>Bacteria</taxon>
        <taxon>Bacillati</taxon>
        <taxon>Actinomycetota</taxon>
        <taxon>Coriobacteriia</taxon>
        <taxon>Coriobacteriales</taxon>
        <taxon>Atopobiaceae</taxon>
        <taxon>Olsenella</taxon>
    </lineage>
</organism>
<dbReference type="PATRIC" id="fig|1125712.3.peg.1082"/>
<evidence type="ECO:0000313" key="2">
    <source>
        <dbReference type="Proteomes" id="UP000016638"/>
    </source>
</evidence>
<proteinExistence type="predicted"/>
<reference evidence="1 2" key="1">
    <citation type="submission" date="2013-08" db="EMBL/GenBank/DDBJ databases">
        <authorList>
            <person name="Durkin A.S."/>
            <person name="Haft D.R."/>
            <person name="McCorrison J."/>
            <person name="Torralba M."/>
            <person name="Gillis M."/>
            <person name="Haft D.H."/>
            <person name="Methe B."/>
            <person name="Sutton G."/>
            <person name="Nelson K.E."/>
        </authorList>
    </citation>
    <scope>NUCLEOTIDE SEQUENCE [LARGE SCALE GENOMIC DNA]</scope>
    <source>
        <strain evidence="1 2">F0195</strain>
    </source>
</reference>